<dbReference type="Pfam" id="PF13560">
    <property type="entry name" value="HTH_31"/>
    <property type="match status" value="1"/>
</dbReference>
<dbReference type="RefSeq" id="WP_121211735.1">
    <property type="nucleotide sequence ID" value="NZ_RBIM01000005.1"/>
</dbReference>
<evidence type="ECO:0000313" key="2">
    <source>
        <dbReference type="EMBL" id="RKQ96139.1"/>
    </source>
</evidence>
<dbReference type="CDD" id="cd00093">
    <property type="entry name" value="HTH_XRE"/>
    <property type="match status" value="1"/>
</dbReference>
<evidence type="ECO:0000313" key="3">
    <source>
        <dbReference type="Proteomes" id="UP000273675"/>
    </source>
</evidence>
<dbReference type="Gene3D" id="1.10.260.40">
    <property type="entry name" value="lambda repressor-like DNA-binding domains"/>
    <property type="match status" value="1"/>
</dbReference>
<dbReference type="InterPro" id="IPR010982">
    <property type="entry name" value="Lambda_DNA-bd_dom_sf"/>
</dbReference>
<proteinExistence type="predicted"/>
<organism evidence="2 3">
    <name type="scientific">Maricaulis maris</name>
    <dbReference type="NCBI Taxonomy" id="74318"/>
    <lineage>
        <taxon>Bacteria</taxon>
        <taxon>Pseudomonadati</taxon>
        <taxon>Pseudomonadota</taxon>
        <taxon>Alphaproteobacteria</taxon>
        <taxon>Maricaulales</taxon>
        <taxon>Maricaulaceae</taxon>
        <taxon>Maricaulis</taxon>
    </lineage>
</organism>
<dbReference type="EMBL" id="RBIM01000005">
    <property type="protein sequence ID" value="RKQ96139.1"/>
    <property type="molecule type" value="Genomic_DNA"/>
</dbReference>
<accession>A0A495D2Y9</accession>
<name>A0A495D2Y9_9PROT</name>
<dbReference type="InterPro" id="IPR001387">
    <property type="entry name" value="Cro/C1-type_HTH"/>
</dbReference>
<sequence length="215" mass="23670">MAGAEIVSRADPDFWRNLLRRYRFTNNVKQAALAYDLGVTQAMVSRWESGAVQPAADMQERIRALAGTPEDMASPLVGWRNHVAFQPGIAAVVDRDGLIETVSSGLLRDAEMARPQIEGKQLEAIFIGDVIELFNTLMEKGFFDGAQESAESADRYCFANSHGKRDIGPVHGLHWPHVAEDGTVRWMLTGARVSAKEFELLREELGGQVALSGDD</sequence>
<gene>
    <name evidence="2" type="ORF">C7435_2391</name>
</gene>
<dbReference type="OrthoDB" id="7632574at2"/>
<dbReference type="GO" id="GO:0003677">
    <property type="term" value="F:DNA binding"/>
    <property type="evidence" value="ECO:0007669"/>
    <property type="project" value="InterPro"/>
</dbReference>
<reference evidence="2 3" key="1">
    <citation type="submission" date="2018-10" db="EMBL/GenBank/DDBJ databases">
        <title>Genomic Encyclopedia of Type Strains, Phase IV (KMG-IV): sequencing the most valuable type-strain genomes for metagenomic binning, comparative biology and taxonomic classification.</title>
        <authorList>
            <person name="Goeker M."/>
        </authorList>
    </citation>
    <scope>NUCLEOTIDE SEQUENCE [LARGE SCALE GENOMIC DNA]</scope>
    <source>
        <strain evidence="2 3">DSM 4734</strain>
    </source>
</reference>
<dbReference type="Proteomes" id="UP000273675">
    <property type="component" value="Unassembled WGS sequence"/>
</dbReference>
<protein>
    <recommendedName>
        <fullName evidence="1">HTH cro/C1-type domain-containing protein</fullName>
    </recommendedName>
</protein>
<evidence type="ECO:0000259" key="1">
    <source>
        <dbReference type="PROSITE" id="PS50943"/>
    </source>
</evidence>
<comment type="caution">
    <text evidence="2">The sequence shown here is derived from an EMBL/GenBank/DDBJ whole genome shotgun (WGS) entry which is preliminary data.</text>
</comment>
<dbReference type="PROSITE" id="PS50943">
    <property type="entry name" value="HTH_CROC1"/>
    <property type="match status" value="1"/>
</dbReference>
<dbReference type="SUPFAM" id="SSF47413">
    <property type="entry name" value="lambda repressor-like DNA-binding domains"/>
    <property type="match status" value="1"/>
</dbReference>
<feature type="domain" description="HTH cro/C1-type" evidence="1">
    <location>
        <begin position="19"/>
        <end position="73"/>
    </location>
</feature>
<dbReference type="AlphaFoldDB" id="A0A495D2Y9"/>